<comment type="caution">
    <text evidence="2">The sequence shown here is derived from an EMBL/GenBank/DDBJ whole genome shotgun (WGS) entry which is preliminary data.</text>
</comment>
<dbReference type="EMBL" id="JAKJXP020000097">
    <property type="protein sequence ID" value="KAK7746564.1"/>
    <property type="molecule type" value="Genomic_DNA"/>
</dbReference>
<proteinExistence type="predicted"/>
<reference evidence="2 3" key="1">
    <citation type="submission" date="2024-02" db="EMBL/GenBank/DDBJ databases">
        <title>De novo assembly and annotation of 12 fungi associated with fruit tree decline syndrome in Ontario, Canada.</title>
        <authorList>
            <person name="Sulman M."/>
            <person name="Ellouze W."/>
            <person name="Ilyukhin E."/>
        </authorList>
    </citation>
    <scope>NUCLEOTIDE SEQUENCE [LARGE SCALE GENOMIC DNA]</scope>
    <source>
        <strain evidence="2 3">M11/M66-122</strain>
    </source>
</reference>
<keyword evidence="3" id="KW-1185">Reference proteome</keyword>
<dbReference type="PANTHER" id="PTHR33112">
    <property type="entry name" value="DOMAIN PROTEIN, PUTATIVE-RELATED"/>
    <property type="match status" value="1"/>
</dbReference>
<name>A0AAN9ULZ2_9PEZI</name>
<feature type="domain" description="Heterokaryon incompatibility" evidence="1">
    <location>
        <begin position="6"/>
        <end position="125"/>
    </location>
</feature>
<protein>
    <recommendedName>
        <fullName evidence="1">Heterokaryon incompatibility domain-containing protein</fullName>
    </recommendedName>
</protein>
<dbReference type="InterPro" id="IPR010730">
    <property type="entry name" value="HET"/>
</dbReference>
<organism evidence="2 3">
    <name type="scientific">Diatrype stigma</name>
    <dbReference type="NCBI Taxonomy" id="117547"/>
    <lineage>
        <taxon>Eukaryota</taxon>
        <taxon>Fungi</taxon>
        <taxon>Dikarya</taxon>
        <taxon>Ascomycota</taxon>
        <taxon>Pezizomycotina</taxon>
        <taxon>Sordariomycetes</taxon>
        <taxon>Xylariomycetidae</taxon>
        <taxon>Xylariales</taxon>
        <taxon>Diatrypaceae</taxon>
        <taxon>Diatrype</taxon>
    </lineage>
</organism>
<dbReference type="PANTHER" id="PTHR33112:SF12">
    <property type="entry name" value="HETEROKARYON INCOMPATIBILITY DOMAIN-CONTAINING PROTEIN"/>
    <property type="match status" value="1"/>
</dbReference>
<sequence length="457" mass="51571">MAGIEVSALPLTLQDAVITTRRLGFRYLWIDALCIIQDNDQDKRREISRMGKIYRNATITIVASYSGSASRGFLKPNIDLEAARSCAMPFYVTDDERIGTVMISVETNGRQPIQPLSTRGWAYQEAVLSPRLVTFSDSEVFCEYHRHNWKVFNSGSRCHIPGGRLYAPDLRLHTDVQEAHRDHGDGWMDATYLAEIWENAIVQFTLRALTVADDRLPGVQGLANELAEHLGSGVGGTYTAGIWTARLPRLLLWSRSDVPPMDLQLWDTGGNFDSSLAAQQLSRSSRAPTWSWASLDCPVRFLSDEGDRYDAIVSAVSDPTSCLDSCALPRLGEYLSKGSYMLELECEVLGRTAQQMTEDMESGRVRIGMDLESENDNTAHQEKQIYYLFLMRNYGPDKWDVGLKPKRDLHLWYSSGLVVHEIEEGLFSRLGSFSWDYADESATQTIYPTVRERVRLI</sequence>
<evidence type="ECO:0000259" key="1">
    <source>
        <dbReference type="Pfam" id="PF06985"/>
    </source>
</evidence>
<dbReference type="Pfam" id="PF06985">
    <property type="entry name" value="HET"/>
    <property type="match status" value="1"/>
</dbReference>
<accession>A0AAN9ULZ2</accession>
<dbReference type="Proteomes" id="UP001320420">
    <property type="component" value="Unassembled WGS sequence"/>
</dbReference>
<evidence type="ECO:0000313" key="2">
    <source>
        <dbReference type="EMBL" id="KAK7746564.1"/>
    </source>
</evidence>
<evidence type="ECO:0000313" key="3">
    <source>
        <dbReference type="Proteomes" id="UP001320420"/>
    </source>
</evidence>
<dbReference type="AlphaFoldDB" id="A0AAN9ULZ2"/>
<gene>
    <name evidence="2" type="ORF">SLS62_009361</name>
</gene>